<protein>
    <submittedName>
        <fullName evidence="1">Type VI secretion system tube protein Hcp</fullName>
    </submittedName>
</protein>
<sequence>MSLPAHLFLYDANGRLISGSSDGVLSELLDGRQGAIEVMNSSHKMYVNVDTSTGSLTGCRQHGAYTIYKQVDKVSPLLNDALCTGKKFQQAVIKYYEITEAGVEKEIYRVTMNNVVIASIDFSHAYTGGSRNNNMQEIVSLRYSGIEWFYLPGMIKYSDSWDRNLNSDNKSESSTQR</sequence>
<name>A0A7H9KHE9_9ESCH</name>
<dbReference type="InterPro" id="IPR008514">
    <property type="entry name" value="T6SS_Hcp"/>
</dbReference>
<dbReference type="InterPro" id="IPR052947">
    <property type="entry name" value="T6SS_Hcp1_domain"/>
</dbReference>
<dbReference type="Gene3D" id="2.30.110.20">
    <property type="entry name" value="Hcp1-like"/>
    <property type="match status" value="1"/>
</dbReference>
<accession>A0A7H9KHE9</accession>
<dbReference type="RefSeq" id="WP_181475225.1">
    <property type="nucleotide sequence ID" value="NZ_CP056164.1"/>
</dbReference>
<dbReference type="PANTHER" id="PTHR34319:SF6">
    <property type="entry name" value="MAJOR EXPORTED PROTEIN"/>
    <property type="match status" value="1"/>
</dbReference>
<dbReference type="PANTHER" id="PTHR34319">
    <property type="entry name" value="MAJOR EXPORTED PROTEIN"/>
    <property type="match status" value="1"/>
</dbReference>
<geneLocation type="plasmid" evidence="2">
    <name>prhbstw-00814_6</name>
</geneLocation>
<dbReference type="SUPFAM" id="SSF141452">
    <property type="entry name" value="Hcp1-like"/>
    <property type="match status" value="1"/>
</dbReference>
<dbReference type="EMBL" id="CP056164">
    <property type="protein sequence ID" value="QLV04277.1"/>
    <property type="molecule type" value="Genomic_DNA"/>
</dbReference>
<dbReference type="NCBIfam" id="TIGR03344">
    <property type="entry name" value="VI_effect_Hcp1"/>
    <property type="match status" value="1"/>
</dbReference>
<dbReference type="AlphaFoldDB" id="A0A7H9KHE9"/>
<keyword evidence="1" id="KW-0614">Plasmid</keyword>
<proteinExistence type="predicted"/>
<gene>
    <name evidence="1" type="primary">hcp</name>
    <name evidence="1" type="ORF">HV284_24800</name>
</gene>
<dbReference type="InterPro" id="IPR036624">
    <property type="entry name" value="Hcp1-lik_sf"/>
</dbReference>
<dbReference type="Proteomes" id="UP000512115">
    <property type="component" value="Plasmid pRHBSTW-00814_6"/>
</dbReference>
<evidence type="ECO:0000313" key="1">
    <source>
        <dbReference type="EMBL" id="QLV04277.1"/>
    </source>
</evidence>
<dbReference type="Pfam" id="PF05638">
    <property type="entry name" value="T6SS_HCP"/>
    <property type="match status" value="1"/>
</dbReference>
<organism evidence="1 2">
    <name type="scientific">Escherichia marmotae</name>
    <dbReference type="NCBI Taxonomy" id="1499973"/>
    <lineage>
        <taxon>Bacteria</taxon>
        <taxon>Pseudomonadati</taxon>
        <taxon>Pseudomonadota</taxon>
        <taxon>Gammaproteobacteria</taxon>
        <taxon>Enterobacterales</taxon>
        <taxon>Enterobacteriaceae</taxon>
        <taxon>Escherichia</taxon>
    </lineage>
</organism>
<evidence type="ECO:0000313" key="2">
    <source>
        <dbReference type="Proteomes" id="UP000512115"/>
    </source>
</evidence>
<reference evidence="1 2" key="1">
    <citation type="submission" date="2020-06" db="EMBL/GenBank/DDBJ databases">
        <title>REHAB project genomes.</title>
        <authorList>
            <person name="Shaw L.P."/>
        </authorList>
    </citation>
    <scope>NUCLEOTIDE SEQUENCE [LARGE SCALE GENOMIC DNA]</scope>
    <source>
        <strain evidence="1 2">RHBSTW-00814</strain>
        <plasmid evidence="2">prhbstw-00814_6</plasmid>
    </source>
</reference>